<feature type="signal peptide" evidence="1">
    <location>
        <begin position="1"/>
        <end position="26"/>
    </location>
</feature>
<evidence type="ECO:0000313" key="2">
    <source>
        <dbReference type="EMBL" id="CAK7938532.1"/>
    </source>
</evidence>
<dbReference type="EMBL" id="CAKLBY020000231">
    <property type="protein sequence ID" value="CAK7938532.1"/>
    <property type="molecule type" value="Genomic_DNA"/>
</dbReference>
<sequence>MRSLHFFTLSISGVLLIIAGLSSGLGRPVPGADSVEYETLKEQLSKHSADDKYKEERAFFLERIVGVLRNILKSVQTNVDEILPHSLHPNTIEYREWKETAEPMISAYVQKYPDRHARSLIVRKKWLVDTLYADPRFMSIITSHEAMMKQYPFAEQFLSLQEKHGEVNAALLIFLSSRNLPEDKVWQDLKLAQYDYWILNRQNPEDVLVGAAKHGGGIGLVAEDMVLDYEKYILHVLKLL</sequence>
<keyword evidence="1" id="KW-0732">Signal</keyword>
<comment type="caution">
    <text evidence="2">The sequence shown here is derived from an EMBL/GenBank/DDBJ whole genome shotgun (WGS) entry which is preliminary data.</text>
</comment>
<gene>
    <name evidence="2" type="ORF">PM001_LOCUS23682</name>
</gene>
<name>A0AAV1UX09_9STRA</name>
<feature type="chain" id="PRO_5043987734" evidence="1">
    <location>
        <begin position="27"/>
        <end position="240"/>
    </location>
</feature>
<evidence type="ECO:0000313" key="3">
    <source>
        <dbReference type="Proteomes" id="UP001162060"/>
    </source>
</evidence>
<organism evidence="2 3">
    <name type="scientific">Peronospora matthiolae</name>
    <dbReference type="NCBI Taxonomy" id="2874970"/>
    <lineage>
        <taxon>Eukaryota</taxon>
        <taxon>Sar</taxon>
        <taxon>Stramenopiles</taxon>
        <taxon>Oomycota</taxon>
        <taxon>Peronosporomycetes</taxon>
        <taxon>Peronosporales</taxon>
        <taxon>Peronosporaceae</taxon>
        <taxon>Peronospora</taxon>
    </lineage>
</organism>
<evidence type="ECO:0000256" key="1">
    <source>
        <dbReference type="SAM" id="SignalP"/>
    </source>
</evidence>
<dbReference type="AlphaFoldDB" id="A0AAV1UX09"/>
<reference evidence="2" key="1">
    <citation type="submission" date="2024-01" db="EMBL/GenBank/DDBJ databases">
        <authorList>
            <person name="Webb A."/>
        </authorList>
    </citation>
    <scope>NUCLEOTIDE SEQUENCE</scope>
    <source>
        <strain evidence="2">Pm1</strain>
    </source>
</reference>
<protein>
    <submittedName>
        <fullName evidence="2">Uncharacterized protein</fullName>
    </submittedName>
</protein>
<proteinExistence type="predicted"/>
<dbReference type="Proteomes" id="UP001162060">
    <property type="component" value="Unassembled WGS sequence"/>
</dbReference>
<accession>A0AAV1UX09</accession>